<sequence length="156" mass="16547">MCQLSSHILHQRPAPLRGSSGPRISPLLSLAPHQIQASVAMLNTTPPFDGKPAKLLSESPENGIPSVPPLAVPPALRRNSGAQQFKERFFLYVQFLDLRSEASFCCPCRIVGGGGGRAAGGGSMEFAADTTCSAASVRLPLFSLSMLLLSLSRFPD</sequence>
<dbReference type="Gramene" id="OB07G24700.1">
    <property type="protein sequence ID" value="OB07G24700.1"/>
    <property type="gene ID" value="OB07G24700"/>
</dbReference>
<evidence type="ECO:0000313" key="2">
    <source>
        <dbReference type="Proteomes" id="UP000006038"/>
    </source>
</evidence>
<reference evidence="1" key="2">
    <citation type="submission" date="2013-04" db="UniProtKB">
        <authorList>
            <consortium name="EnsemblPlants"/>
        </authorList>
    </citation>
    <scope>IDENTIFICATION</scope>
</reference>
<dbReference type="AlphaFoldDB" id="J3MM38"/>
<accession>J3MM38</accession>
<dbReference type="HOGENOM" id="CLU_1689438_0_0_1"/>
<name>J3MM38_ORYBR</name>
<keyword evidence="2" id="KW-1185">Reference proteome</keyword>
<proteinExistence type="predicted"/>
<organism evidence="1">
    <name type="scientific">Oryza brachyantha</name>
    <name type="common">malo sina</name>
    <dbReference type="NCBI Taxonomy" id="4533"/>
    <lineage>
        <taxon>Eukaryota</taxon>
        <taxon>Viridiplantae</taxon>
        <taxon>Streptophyta</taxon>
        <taxon>Embryophyta</taxon>
        <taxon>Tracheophyta</taxon>
        <taxon>Spermatophyta</taxon>
        <taxon>Magnoliopsida</taxon>
        <taxon>Liliopsida</taxon>
        <taxon>Poales</taxon>
        <taxon>Poaceae</taxon>
        <taxon>BOP clade</taxon>
        <taxon>Oryzoideae</taxon>
        <taxon>Oryzeae</taxon>
        <taxon>Oryzinae</taxon>
        <taxon>Oryza</taxon>
    </lineage>
</organism>
<dbReference type="Proteomes" id="UP000006038">
    <property type="component" value="Chromosome 7"/>
</dbReference>
<dbReference type="EnsemblPlants" id="OB07G24700.1">
    <property type="protein sequence ID" value="OB07G24700.1"/>
    <property type="gene ID" value="OB07G24700"/>
</dbReference>
<protein>
    <submittedName>
        <fullName evidence="1">Uncharacterized protein</fullName>
    </submittedName>
</protein>
<reference evidence="1" key="1">
    <citation type="journal article" date="2013" name="Nat. Commun.">
        <title>Whole-genome sequencing of Oryza brachyantha reveals mechanisms underlying Oryza genome evolution.</title>
        <authorList>
            <person name="Chen J."/>
            <person name="Huang Q."/>
            <person name="Gao D."/>
            <person name="Wang J."/>
            <person name="Lang Y."/>
            <person name="Liu T."/>
            <person name="Li B."/>
            <person name="Bai Z."/>
            <person name="Luis Goicoechea J."/>
            <person name="Liang C."/>
            <person name="Chen C."/>
            <person name="Zhang W."/>
            <person name="Sun S."/>
            <person name="Liao Y."/>
            <person name="Zhang X."/>
            <person name="Yang L."/>
            <person name="Song C."/>
            <person name="Wang M."/>
            <person name="Shi J."/>
            <person name="Liu G."/>
            <person name="Liu J."/>
            <person name="Zhou H."/>
            <person name="Zhou W."/>
            <person name="Yu Q."/>
            <person name="An N."/>
            <person name="Chen Y."/>
            <person name="Cai Q."/>
            <person name="Wang B."/>
            <person name="Liu B."/>
            <person name="Min J."/>
            <person name="Huang Y."/>
            <person name="Wu H."/>
            <person name="Li Z."/>
            <person name="Zhang Y."/>
            <person name="Yin Y."/>
            <person name="Song W."/>
            <person name="Jiang J."/>
            <person name="Jackson S.A."/>
            <person name="Wing R.A."/>
            <person name="Wang J."/>
            <person name="Chen M."/>
        </authorList>
    </citation>
    <scope>NUCLEOTIDE SEQUENCE [LARGE SCALE GENOMIC DNA]</scope>
    <source>
        <strain evidence="1">cv. IRGC 101232</strain>
    </source>
</reference>
<evidence type="ECO:0000313" key="1">
    <source>
        <dbReference type="EnsemblPlants" id="OB07G24700.1"/>
    </source>
</evidence>